<dbReference type="Proteomes" id="UP000618986">
    <property type="component" value="Unassembled WGS sequence"/>
</dbReference>
<reference evidence="1 2" key="1">
    <citation type="submission" date="2020-08" db="EMBL/GenBank/DDBJ databases">
        <title>Sequencing the genomes of 1000 actinobacteria strains.</title>
        <authorList>
            <person name="Klenk H.-P."/>
        </authorList>
    </citation>
    <scope>NUCLEOTIDE SEQUENCE [LARGE SCALE GENOMIC DNA]</scope>
    <source>
        <strain evidence="1 2">DSM 43036</strain>
    </source>
</reference>
<dbReference type="GeneID" id="300293657"/>
<keyword evidence="1" id="KW-0456">Lyase</keyword>
<dbReference type="RefSeq" id="WP_184684815.1">
    <property type="nucleotide sequence ID" value="NZ_JACHJC010000001.1"/>
</dbReference>
<dbReference type="PANTHER" id="PTHR13812">
    <property type="entry name" value="KETIMINE REDUCTASE MU-CRYSTALLIN"/>
    <property type="match status" value="1"/>
</dbReference>
<dbReference type="EMBL" id="JACHJC010000001">
    <property type="protein sequence ID" value="MBB5113250.1"/>
    <property type="molecule type" value="Genomic_DNA"/>
</dbReference>
<dbReference type="InterPro" id="IPR003462">
    <property type="entry name" value="ODC_Mu_crystall"/>
</dbReference>
<comment type="caution">
    <text evidence="1">The sequence shown here is derived from an EMBL/GenBank/DDBJ whole genome shotgun (WGS) entry which is preliminary data.</text>
</comment>
<evidence type="ECO:0000313" key="1">
    <source>
        <dbReference type="EMBL" id="MBB5113250.1"/>
    </source>
</evidence>
<name>A0ABR6MD04_MICEC</name>
<gene>
    <name evidence="1" type="ORF">FHU28_003089</name>
</gene>
<dbReference type="PANTHER" id="PTHR13812:SF19">
    <property type="entry name" value="KETIMINE REDUCTASE MU-CRYSTALLIN"/>
    <property type="match status" value="1"/>
</dbReference>
<dbReference type="SUPFAM" id="SSF51735">
    <property type="entry name" value="NAD(P)-binding Rossmann-fold domains"/>
    <property type="match status" value="1"/>
</dbReference>
<organism evidence="1 2">
    <name type="scientific">Micromonospora echinospora</name>
    <name type="common">Micromonospora purpurea</name>
    <dbReference type="NCBI Taxonomy" id="1877"/>
    <lineage>
        <taxon>Bacteria</taxon>
        <taxon>Bacillati</taxon>
        <taxon>Actinomycetota</taxon>
        <taxon>Actinomycetes</taxon>
        <taxon>Micromonosporales</taxon>
        <taxon>Micromonosporaceae</taxon>
        <taxon>Micromonospora</taxon>
    </lineage>
</organism>
<sequence length="344" mass="36457">MPGESLRFLNRAAVAACLSKLDAAEVVARTLREHTLGRTELPAEGYLSWSNSVGAYSRAIAMLGAVPSGDAMAYGMKLINASVSNPQRGLERAGGLSFTFDSETARPSVVAEAGLLSAVRTAAYTVVSLRHLGPESFDAVSLIGTGTLARVHLEAIVEAFPAVRRAYVFDLEPARARAFRENFRARRPDLEVSVVAGARQAAGAAPVLITATTSNDPYIPAGWPAAGSFVAHVSLDDLTEDAFRSAEAIFVDDVELVRDNPRRVMGRLLQEGSLTTVDEPGRPDARVIDGSLGEVLIGRRAAQRPQQGYVISNPFGMAVLDVALIHAVAQVARATGAGQLLELL</sequence>
<proteinExistence type="predicted"/>
<dbReference type="Gene3D" id="3.40.50.720">
    <property type="entry name" value="NAD(P)-binding Rossmann-like Domain"/>
    <property type="match status" value="1"/>
</dbReference>
<dbReference type="GO" id="GO:0008473">
    <property type="term" value="F:ornithine cyclodeaminase activity"/>
    <property type="evidence" value="ECO:0007669"/>
    <property type="project" value="UniProtKB-EC"/>
</dbReference>
<dbReference type="PIRSF" id="PIRSF001439">
    <property type="entry name" value="CryM"/>
    <property type="match status" value="1"/>
</dbReference>
<keyword evidence="2" id="KW-1185">Reference proteome</keyword>
<dbReference type="Pfam" id="PF02423">
    <property type="entry name" value="OCD_Mu_crystall"/>
    <property type="match status" value="1"/>
</dbReference>
<dbReference type="InterPro" id="IPR036291">
    <property type="entry name" value="NAD(P)-bd_dom_sf"/>
</dbReference>
<dbReference type="Gene3D" id="3.30.1780.10">
    <property type="entry name" value="ornithine cyclodeaminase, domain 1"/>
    <property type="match status" value="1"/>
</dbReference>
<protein>
    <submittedName>
        <fullName evidence="1">Ornithine cyclodeaminase</fullName>
        <ecNumber evidence="1">4.3.1.12</ecNumber>
    </submittedName>
</protein>
<dbReference type="InterPro" id="IPR023401">
    <property type="entry name" value="ODC_N"/>
</dbReference>
<evidence type="ECO:0000313" key="2">
    <source>
        <dbReference type="Proteomes" id="UP000618986"/>
    </source>
</evidence>
<dbReference type="EC" id="4.3.1.12" evidence="1"/>
<accession>A0ABR6MD04</accession>